<dbReference type="AlphaFoldDB" id="A0ABD5QSA8"/>
<keyword evidence="3" id="KW-1185">Reference proteome</keyword>
<keyword evidence="1" id="KW-1133">Transmembrane helix</keyword>
<name>A0ABD5QSA8_9EURY</name>
<organism evidence="2 3">
    <name type="scientific">Halorubrum glutamatedens</name>
    <dbReference type="NCBI Taxonomy" id="2707018"/>
    <lineage>
        <taxon>Archaea</taxon>
        <taxon>Methanobacteriati</taxon>
        <taxon>Methanobacteriota</taxon>
        <taxon>Stenosarchaea group</taxon>
        <taxon>Halobacteria</taxon>
        <taxon>Halobacteriales</taxon>
        <taxon>Haloferacaceae</taxon>
        <taxon>Halorubrum</taxon>
    </lineage>
</organism>
<keyword evidence="1" id="KW-0812">Transmembrane</keyword>
<dbReference type="RefSeq" id="WP_203227841.1">
    <property type="nucleotide sequence ID" value="NZ_JBHSKV010000013.1"/>
</dbReference>
<protein>
    <submittedName>
        <fullName evidence="2">Uncharacterized protein</fullName>
    </submittedName>
</protein>
<comment type="caution">
    <text evidence="2">The sequence shown here is derived from an EMBL/GenBank/DDBJ whole genome shotgun (WGS) entry which is preliminary data.</text>
</comment>
<keyword evidence="1" id="KW-0472">Membrane</keyword>
<accession>A0ABD5QSA8</accession>
<dbReference type="Proteomes" id="UP001596145">
    <property type="component" value="Unassembled WGS sequence"/>
</dbReference>
<proteinExistence type="predicted"/>
<dbReference type="EMBL" id="JBHSKV010000013">
    <property type="protein sequence ID" value="MFC5134867.1"/>
    <property type="molecule type" value="Genomic_DNA"/>
</dbReference>
<feature type="transmembrane region" description="Helical" evidence="1">
    <location>
        <begin position="12"/>
        <end position="34"/>
    </location>
</feature>
<reference evidence="2 3" key="1">
    <citation type="journal article" date="2019" name="Int. J. Syst. Evol. Microbiol.">
        <title>The Global Catalogue of Microorganisms (GCM) 10K type strain sequencing project: providing services to taxonomists for standard genome sequencing and annotation.</title>
        <authorList>
            <consortium name="The Broad Institute Genomics Platform"/>
            <consortium name="The Broad Institute Genome Sequencing Center for Infectious Disease"/>
            <person name="Wu L."/>
            <person name="Ma J."/>
        </authorList>
    </citation>
    <scope>NUCLEOTIDE SEQUENCE [LARGE SCALE GENOMIC DNA]</scope>
    <source>
        <strain evidence="2 3">CGMCC 1.16026</strain>
    </source>
</reference>
<evidence type="ECO:0000313" key="2">
    <source>
        <dbReference type="EMBL" id="MFC5134867.1"/>
    </source>
</evidence>
<gene>
    <name evidence="2" type="ORF">ACFPJA_09105</name>
</gene>
<sequence>MVGIPTTELLTGLRIALLAVAYWGGGFVVAYLLYRRWRGDGPRDTDGDETDD</sequence>
<evidence type="ECO:0000256" key="1">
    <source>
        <dbReference type="SAM" id="Phobius"/>
    </source>
</evidence>
<evidence type="ECO:0000313" key="3">
    <source>
        <dbReference type="Proteomes" id="UP001596145"/>
    </source>
</evidence>